<proteinExistence type="predicted"/>
<reference evidence="3" key="1">
    <citation type="submission" date="2020-05" db="UniProtKB">
        <authorList>
            <consortium name="EnsemblMetazoa"/>
        </authorList>
    </citation>
    <scope>IDENTIFICATION</scope>
    <source>
        <strain evidence="3">TTRI</strain>
    </source>
</reference>
<evidence type="ECO:0000313" key="4">
    <source>
        <dbReference type="Proteomes" id="UP000078200"/>
    </source>
</evidence>
<keyword evidence="2" id="KW-0677">Repeat</keyword>
<organism evidence="3 4">
    <name type="scientific">Glossina austeni</name>
    <name type="common">Savannah tsetse fly</name>
    <dbReference type="NCBI Taxonomy" id="7395"/>
    <lineage>
        <taxon>Eukaryota</taxon>
        <taxon>Metazoa</taxon>
        <taxon>Ecdysozoa</taxon>
        <taxon>Arthropoda</taxon>
        <taxon>Hexapoda</taxon>
        <taxon>Insecta</taxon>
        <taxon>Pterygota</taxon>
        <taxon>Neoptera</taxon>
        <taxon>Endopterygota</taxon>
        <taxon>Diptera</taxon>
        <taxon>Brachycera</taxon>
        <taxon>Muscomorpha</taxon>
        <taxon>Hippoboscoidea</taxon>
        <taxon>Glossinidae</taxon>
        <taxon>Glossina</taxon>
    </lineage>
</organism>
<dbReference type="Gene3D" id="2.120.10.80">
    <property type="entry name" value="Kelch-type beta propeller"/>
    <property type="match status" value="2"/>
</dbReference>
<evidence type="ECO:0000256" key="1">
    <source>
        <dbReference type="ARBA" id="ARBA00022441"/>
    </source>
</evidence>
<evidence type="ECO:0000256" key="2">
    <source>
        <dbReference type="ARBA" id="ARBA00022737"/>
    </source>
</evidence>
<dbReference type="VEuPathDB" id="VectorBase:GAUT000360"/>
<dbReference type="InterPro" id="IPR015915">
    <property type="entry name" value="Kelch-typ_b-propeller"/>
</dbReference>
<name>A0A1A9UD01_GLOAU</name>
<dbReference type="EnsemblMetazoa" id="GAUT000360-RA">
    <property type="protein sequence ID" value="GAUT000360-PA"/>
    <property type="gene ID" value="GAUT000360"/>
</dbReference>
<protein>
    <recommendedName>
        <fullName evidence="5">Kelch-like protein diablo</fullName>
    </recommendedName>
</protein>
<dbReference type="InterPro" id="IPR006652">
    <property type="entry name" value="Kelch_1"/>
</dbReference>
<dbReference type="InterPro" id="IPR011043">
    <property type="entry name" value="Gal_Oxase/kelch_b-propeller"/>
</dbReference>
<dbReference type="Proteomes" id="UP000078200">
    <property type="component" value="Unassembled WGS sequence"/>
</dbReference>
<dbReference type="STRING" id="7395.A0A1A9UD01"/>
<keyword evidence="1" id="KW-0880">Kelch repeat</keyword>
<sequence length="242" mass="27425">MRKKRCKNSAISLSGAIYSIGGHTGVEIKAAECYNPIKKQWHNIAPTNHGHWEFGICTHNDLVYVVGGAKNSTVERYCNATNKWYSCQSMSTNNHITTRAARAKNSIYTLNYGHNGITSCMRFDPREEVWHKFNKLETTSYGFELVAHDHTLFAIGSDGCRRLDVRTNQWVSMPSMSSSRHGFSAVIYADDIYVLGGRGKSQFTKFVERYNIRKNKWTIIDTVQIEHYLGGAALISGNFRLN</sequence>
<dbReference type="SUPFAM" id="SSF50965">
    <property type="entry name" value="Galactose oxidase, central domain"/>
    <property type="match status" value="1"/>
</dbReference>
<accession>A0A1A9UD01</accession>
<dbReference type="PANTHER" id="PTHR45632:SF3">
    <property type="entry name" value="KELCH-LIKE PROTEIN 32"/>
    <property type="match status" value="1"/>
</dbReference>
<dbReference type="AlphaFoldDB" id="A0A1A9UD01"/>
<dbReference type="Pfam" id="PF01344">
    <property type="entry name" value="Kelch_1"/>
    <property type="match status" value="3"/>
</dbReference>
<evidence type="ECO:0008006" key="5">
    <source>
        <dbReference type="Google" id="ProtNLM"/>
    </source>
</evidence>
<keyword evidence="4" id="KW-1185">Reference proteome</keyword>
<evidence type="ECO:0000313" key="3">
    <source>
        <dbReference type="EnsemblMetazoa" id="GAUT000360-PA"/>
    </source>
</evidence>
<dbReference type="SMART" id="SM00612">
    <property type="entry name" value="Kelch"/>
    <property type="match status" value="4"/>
</dbReference>
<dbReference type="PANTHER" id="PTHR45632">
    <property type="entry name" value="LD33804P"/>
    <property type="match status" value="1"/>
</dbReference>